<dbReference type="GO" id="GO:0050518">
    <property type="term" value="F:2-C-methyl-D-erythritol 4-phosphate cytidylyltransferase activity"/>
    <property type="evidence" value="ECO:0007669"/>
    <property type="project" value="InterPro"/>
</dbReference>
<evidence type="ECO:0000256" key="1">
    <source>
        <dbReference type="ARBA" id="ARBA00009789"/>
    </source>
</evidence>
<protein>
    <recommendedName>
        <fullName evidence="4">2-C-methyl-D-erythritol 4-phosphate cytidylyltransferase, chloroplastic</fullName>
    </recommendedName>
</protein>
<dbReference type="NCBIfam" id="TIGR00453">
    <property type="entry name" value="ispD"/>
    <property type="match status" value="1"/>
</dbReference>
<dbReference type="PANTHER" id="PTHR32125">
    <property type="entry name" value="2-C-METHYL-D-ERYTHRITOL 4-PHOSPHATE CYTIDYLYLTRANSFERASE, CHLOROPLASTIC"/>
    <property type="match status" value="1"/>
</dbReference>
<dbReference type="EMBL" id="HBFA01005781">
    <property type="protein sequence ID" value="CAD8653423.1"/>
    <property type="molecule type" value="Transcribed_RNA"/>
</dbReference>
<dbReference type="InterPro" id="IPR050088">
    <property type="entry name" value="IspD/TarI_cytidylyltransf_bact"/>
</dbReference>
<organism evidence="5">
    <name type="scientific">Pyramimonas obovata</name>
    <dbReference type="NCBI Taxonomy" id="1411642"/>
    <lineage>
        <taxon>Eukaryota</taxon>
        <taxon>Viridiplantae</taxon>
        <taxon>Chlorophyta</taxon>
        <taxon>Pyramimonadophyceae</taxon>
        <taxon>Pyramimonadales</taxon>
        <taxon>Pyramimonadaceae</taxon>
        <taxon>Pyramimonas</taxon>
        <taxon>Pyramimonas incertae sedis</taxon>
    </lineage>
</organism>
<accession>A0A7S0MWW2</accession>
<dbReference type="Pfam" id="PF01128">
    <property type="entry name" value="IspD"/>
    <property type="match status" value="1"/>
</dbReference>
<dbReference type="InterPro" id="IPR029044">
    <property type="entry name" value="Nucleotide-diphossugar_trans"/>
</dbReference>
<dbReference type="HAMAP" id="MF_00108">
    <property type="entry name" value="IspD"/>
    <property type="match status" value="1"/>
</dbReference>
<dbReference type="AlphaFoldDB" id="A0A7S0MWW2"/>
<keyword evidence="3" id="KW-0548">Nucleotidyltransferase</keyword>
<gene>
    <name evidence="5" type="ORF">POBO1169_LOCUS2962</name>
</gene>
<comment type="similarity">
    <text evidence="1">Belongs to the IspD/TarI cytidylyltransferase family. IspD subfamily.</text>
</comment>
<dbReference type="InterPro" id="IPR001228">
    <property type="entry name" value="IspD"/>
</dbReference>
<dbReference type="Gene3D" id="3.90.550.10">
    <property type="entry name" value="Spore Coat Polysaccharide Biosynthesis Protein SpsA, Chain A"/>
    <property type="match status" value="1"/>
</dbReference>
<reference evidence="5" key="1">
    <citation type="submission" date="2021-01" db="EMBL/GenBank/DDBJ databases">
        <authorList>
            <person name="Corre E."/>
            <person name="Pelletier E."/>
            <person name="Niang G."/>
            <person name="Scheremetjew M."/>
            <person name="Finn R."/>
            <person name="Kale V."/>
            <person name="Holt S."/>
            <person name="Cochrane G."/>
            <person name="Meng A."/>
            <person name="Brown T."/>
            <person name="Cohen L."/>
        </authorList>
    </citation>
    <scope>NUCLEOTIDE SEQUENCE</scope>
    <source>
        <strain evidence="5">CCMP722</strain>
    </source>
</reference>
<evidence type="ECO:0000256" key="2">
    <source>
        <dbReference type="ARBA" id="ARBA00022679"/>
    </source>
</evidence>
<evidence type="ECO:0000313" key="5">
    <source>
        <dbReference type="EMBL" id="CAD8653423.1"/>
    </source>
</evidence>
<proteinExistence type="inferred from homology"/>
<keyword evidence="2" id="KW-0808">Transferase</keyword>
<dbReference type="SUPFAM" id="SSF53448">
    <property type="entry name" value="Nucleotide-diphospho-sugar transferases"/>
    <property type="match status" value="1"/>
</dbReference>
<dbReference type="CDD" id="cd02516">
    <property type="entry name" value="CDP-ME_synthetase"/>
    <property type="match status" value="1"/>
</dbReference>
<sequence length="319" mass="33700">MASTTRAISATAAPATLAAPCVRSHTRANAPGRAARPSLARAAPLQFARSSAMAGVTVAARRSVKHSTRSLAVRVEASDKVPAGSVSLVLLAGGVGKRMGAAIPKQYLPLRGNPIATYSLGTCSKMQEFGEVIVVCDPSYQEVFQTFNMNLPKSLPLKFALPGKERQDSVFNGLQEVSDDAALVAVHDSARPLVTEAEITAVLEDAMDVGAAVLGVSCKATVKEASADGMVVKTLDRSTLWEMHTPQVIKPQLLKDGYKLVAEKGYEVTDDVSIVEFLGAPVKITKGSYENLKVTTPEDLLIAERLLDDRAAKAATVNA</sequence>
<name>A0A7S0MWW2_9CHLO</name>
<dbReference type="InterPro" id="IPR034683">
    <property type="entry name" value="IspD/TarI"/>
</dbReference>
<dbReference type="FunFam" id="3.90.550.10:FF:000003">
    <property type="entry name" value="2-C-methyl-D-erythritol 4-phosphate cytidylyltransferase"/>
    <property type="match status" value="1"/>
</dbReference>
<evidence type="ECO:0000256" key="4">
    <source>
        <dbReference type="ARBA" id="ARBA00069967"/>
    </source>
</evidence>
<dbReference type="PANTHER" id="PTHR32125:SF4">
    <property type="entry name" value="2-C-METHYL-D-ERYTHRITOL 4-PHOSPHATE CYTIDYLYLTRANSFERASE, CHLOROPLASTIC"/>
    <property type="match status" value="1"/>
</dbReference>
<dbReference type="GO" id="GO:0008299">
    <property type="term" value="P:isoprenoid biosynthetic process"/>
    <property type="evidence" value="ECO:0007669"/>
    <property type="project" value="InterPro"/>
</dbReference>
<evidence type="ECO:0000256" key="3">
    <source>
        <dbReference type="ARBA" id="ARBA00022695"/>
    </source>
</evidence>